<dbReference type="Gene3D" id="3.30.70.3530">
    <property type="entry name" value="GCM motif"/>
    <property type="match status" value="1"/>
</dbReference>
<dbReference type="GO" id="GO:0042063">
    <property type="term" value="P:gliogenesis"/>
    <property type="evidence" value="ECO:0007669"/>
    <property type="project" value="TreeGrafter"/>
</dbReference>
<evidence type="ECO:0000256" key="1">
    <source>
        <dbReference type="ARBA" id="ARBA00022473"/>
    </source>
</evidence>
<feature type="region of interest" description="Disordered" evidence="6">
    <location>
        <begin position="229"/>
        <end position="251"/>
    </location>
</feature>
<organism evidence="8 9">
    <name type="scientific">Polypedilum vanderplanki</name>
    <name type="common">Sleeping chironomid midge</name>
    <dbReference type="NCBI Taxonomy" id="319348"/>
    <lineage>
        <taxon>Eukaryota</taxon>
        <taxon>Metazoa</taxon>
        <taxon>Ecdysozoa</taxon>
        <taxon>Arthropoda</taxon>
        <taxon>Hexapoda</taxon>
        <taxon>Insecta</taxon>
        <taxon>Pterygota</taxon>
        <taxon>Neoptera</taxon>
        <taxon>Endopterygota</taxon>
        <taxon>Diptera</taxon>
        <taxon>Nematocera</taxon>
        <taxon>Chironomoidea</taxon>
        <taxon>Chironomidae</taxon>
        <taxon>Chironominae</taxon>
        <taxon>Polypedilum</taxon>
        <taxon>Polypedilum</taxon>
    </lineage>
</organism>
<accession>A0A9J6CSG7</accession>
<dbReference type="SUPFAM" id="SSF90073">
    <property type="entry name" value="GCM domain"/>
    <property type="match status" value="1"/>
</dbReference>
<name>A0A9J6CSG7_POLVA</name>
<dbReference type="Pfam" id="PF03615">
    <property type="entry name" value="GCM"/>
    <property type="match status" value="1"/>
</dbReference>
<keyword evidence="2" id="KW-0805">Transcription regulation</keyword>
<protein>
    <recommendedName>
        <fullName evidence="7">GCM domain-containing protein</fullName>
    </recommendedName>
</protein>
<evidence type="ECO:0000256" key="2">
    <source>
        <dbReference type="ARBA" id="ARBA00023015"/>
    </source>
</evidence>
<evidence type="ECO:0000256" key="4">
    <source>
        <dbReference type="ARBA" id="ARBA00023163"/>
    </source>
</evidence>
<dbReference type="GO" id="GO:0000978">
    <property type="term" value="F:RNA polymerase II cis-regulatory region sequence-specific DNA binding"/>
    <property type="evidence" value="ECO:0007669"/>
    <property type="project" value="TreeGrafter"/>
</dbReference>
<keyword evidence="5" id="KW-0539">Nucleus</keyword>
<feature type="domain" description="GCM" evidence="7">
    <location>
        <begin position="39"/>
        <end position="198"/>
    </location>
</feature>
<dbReference type="InterPro" id="IPR043021">
    <property type="entry name" value="GCM_small"/>
</dbReference>
<dbReference type="Proteomes" id="UP001107558">
    <property type="component" value="Chromosome 1"/>
</dbReference>
<keyword evidence="3" id="KW-0238">DNA-binding</keyword>
<dbReference type="InterPro" id="IPR043020">
    <property type="entry name" value="GCM_large"/>
</dbReference>
<evidence type="ECO:0000256" key="6">
    <source>
        <dbReference type="SAM" id="MobiDB-lite"/>
    </source>
</evidence>
<dbReference type="InterPro" id="IPR003902">
    <property type="entry name" value="Tscrpt_reg_GCM"/>
</dbReference>
<keyword evidence="4" id="KW-0804">Transcription</keyword>
<sequence length="543" mass="61856">MVIHHNHFSSNFSLIKPSMSILQSATGNFQIQKAHTSAIDWDINDTNVPVINESELDEFQEWADGHCRYVYNLNNEDAKKHISGWAMRNTNNHNVNILKKSCLGVLVCSVGCTLPNGAKINLRPAICDKARRKQTGKPCPNRNCNGRLDIQPCRGHCGYPVTHFWRHTKYGIFFQAKGVHDHPKPEPKNSESRRTLGISRRNSKGLALLLAREAAVGNKIISLTNNKRERQKTVRNNETIPPPPLIKDMKPNILSNSEQPANTTQCYSSYNNFSNDLYCINANPQSTNQFLNYSTYHHDQIMHHHHQYFDENPYLPYIDSNYAQQPPPQEHQENTSTMQANNDLYEFLPEEIFQLDQPIVKNEPVLQNVVNQNGNASSSISFDTSLIQPSSSSSYNESLNQNFIDLCPSTSEMQNSIMNNDNLTKYSATQGSYSEINNNLNYNGVAAIQNQSHISYNAAQENPSSIRFHHTYESDKTRKTSLSSSYQSNSQSHALKRDNSNFYLFQQSPSYYLPEIYASSSTNKPSNDVMYRSMEKYNYIVNN</sequence>
<dbReference type="Gene3D" id="2.20.25.670">
    <property type="entry name" value="GCM domain, large subdomain"/>
    <property type="match status" value="1"/>
</dbReference>
<dbReference type="InterPro" id="IPR036115">
    <property type="entry name" value="GCM_dom_sf"/>
</dbReference>
<evidence type="ECO:0000313" key="8">
    <source>
        <dbReference type="EMBL" id="KAG5685013.1"/>
    </source>
</evidence>
<dbReference type="OrthoDB" id="6241117at2759"/>
<dbReference type="GO" id="GO:0001228">
    <property type="term" value="F:DNA-binding transcription activator activity, RNA polymerase II-specific"/>
    <property type="evidence" value="ECO:0007669"/>
    <property type="project" value="InterPro"/>
</dbReference>
<evidence type="ECO:0000259" key="7">
    <source>
        <dbReference type="PROSITE" id="PS50807"/>
    </source>
</evidence>
<evidence type="ECO:0000256" key="3">
    <source>
        <dbReference type="ARBA" id="ARBA00023125"/>
    </source>
</evidence>
<dbReference type="AlphaFoldDB" id="A0A9J6CSG7"/>
<dbReference type="PROSITE" id="PS50807">
    <property type="entry name" value="GCM"/>
    <property type="match status" value="1"/>
</dbReference>
<dbReference type="PANTHER" id="PTHR12414">
    <property type="entry name" value="GLIAL CELLS MISSING RELATED/GLIDE"/>
    <property type="match status" value="1"/>
</dbReference>
<dbReference type="InterPro" id="IPR039791">
    <property type="entry name" value="GCM"/>
</dbReference>
<gene>
    <name evidence="8" type="ORF">PVAND_014216</name>
</gene>
<evidence type="ECO:0000256" key="5">
    <source>
        <dbReference type="ARBA" id="ARBA00023242"/>
    </source>
</evidence>
<proteinExistence type="predicted"/>
<dbReference type="GO" id="GO:0005634">
    <property type="term" value="C:nucleus"/>
    <property type="evidence" value="ECO:0007669"/>
    <property type="project" value="TreeGrafter"/>
</dbReference>
<evidence type="ECO:0000313" key="9">
    <source>
        <dbReference type="Proteomes" id="UP001107558"/>
    </source>
</evidence>
<dbReference type="EMBL" id="JADBJN010000001">
    <property type="protein sequence ID" value="KAG5685013.1"/>
    <property type="molecule type" value="Genomic_DNA"/>
</dbReference>
<dbReference type="PANTHER" id="PTHR12414:SF8">
    <property type="entry name" value="TRANSCRIPTION FACTOR GLIAL CELLS MISSING-RELATED"/>
    <property type="match status" value="1"/>
</dbReference>
<keyword evidence="9" id="KW-1185">Reference proteome</keyword>
<reference evidence="8" key="1">
    <citation type="submission" date="2021-03" db="EMBL/GenBank/DDBJ databases">
        <title>Chromosome level genome of the anhydrobiotic midge Polypedilum vanderplanki.</title>
        <authorList>
            <person name="Yoshida Y."/>
            <person name="Kikawada T."/>
            <person name="Gusev O."/>
        </authorList>
    </citation>
    <scope>NUCLEOTIDE SEQUENCE</scope>
    <source>
        <strain evidence="8">NIAS01</strain>
        <tissue evidence="8">Whole body or cell culture</tissue>
    </source>
</reference>
<keyword evidence="1" id="KW-0217">Developmental protein</keyword>
<comment type="caution">
    <text evidence="8">The sequence shown here is derived from an EMBL/GenBank/DDBJ whole genome shotgun (WGS) entry which is preliminary data.</text>
</comment>